<protein>
    <submittedName>
        <fullName evidence="1">Uncharacterized protein</fullName>
    </submittedName>
</protein>
<gene>
    <name evidence="1" type="ORF">M407DRAFT_21078</name>
</gene>
<dbReference type="OrthoDB" id="10427445at2759"/>
<evidence type="ECO:0000313" key="2">
    <source>
        <dbReference type="Proteomes" id="UP000054248"/>
    </source>
</evidence>
<keyword evidence="2" id="KW-1185">Reference proteome</keyword>
<dbReference type="HOGENOM" id="CLU_1533698_0_0_1"/>
<evidence type="ECO:0000313" key="1">
    <source>
        <dbReference type="EMBL" id="KIO29826.1"/>
    </source>
</evidence>
<sequence length="175" mass="19967">MSPFFNLELVSKLLNLEVLEIAGVWMVAGPRNDPGFTDYWAQRPRIQLPRLKTVIFFQASTKILQIVVQKLDSPILSTLVLHNYSHPPSSNLAREKRELPELKLSNGRIIPVIRIQSAWIHELPPIVQKIPSYAQHKLDLCVLAPRQRYEFFTIISLVELKGESPAKRQRSPGIG</sequence>
<organism evidence="1 2">
    <name type="scientific">Tulasnella calospora MUT 4182</name>
    <dbReference type="NCBI Taxonomy" id="1051891"/>
    <lineage>
        <taxon>Eukaryota</taxon>
        <taxon>Fungi</taxon>
        <taxon>Dikarya</taxon>
        <taxon>Basidiomycota</taxon>
        <taxon>Agaricomycotina</taxon>
        <taxon>Agaricomycetes</taxon>
        <taxon>Cantharellales</taxon>
        <taxon>Tulasnellaceae</taxon>
        <taxon>Tulasnella</taxon>
    </lineage>
</organism>
<reference evidence="1 2" key="1">
    <citation type="submission" date="2014-04" db="EMBL/GenBank/DDBJ databases">
        <authorList>
            <consortium name="DOE Joint Genome Institute"/>
            <person name="Kuo A."/>
            <person name="Girlanda M."/>
            <person name="Perotto S."/>
            <person name="Kohler A."/>
            <person name="Nagy L.G."/>
            <person name="Floudas D."/>
            <person name="Copeland A."/>
            <person name="Barry K.W."/>
            <person name="Cichocki N."/>
            <person name="Veneault-Fourrey C."/>
            <person name="LaButti K."/>
            <person name="Lindquist E.A."/>
            <person name="Lipzen A."/>
            <person name="Lundell T."/>
            <person name="Morin E."/>
            <person name="Murat C."/>
            <person name="Sun H."/>
            <person name="Tunlid A."/>
            <person name="Henrissat B."/>
            <person name="Grigoriev I.V."/>
            <person name="Hibbett D.S."/>
            <person name="Martin F."/>
            <person name="Nordberg H.P."/>
            <person name="Cantor M.N."/>
            <person name="Hua S.X."/>
        </authorList>
    </citation>
    <scope>NUCLEOTIDE SEQUENCE [LARGE SCALE GENOMIC DNA]</scope>
    <source>
        <strain evidence="1 2">MUT 4182</strain>
    </source>
</reference>
<dbReference type="Proteomes" id="UP000054248">
    <property type="component" value="Unassembled WGS sequence"/>
</dbReference>
<name>A0A0C3QNW3_9AGAM</name>
<reference evidence="2" key="2">
    <citation type="submission" date="2015-01" db="EMBL/GenBank/DDBJ databases">
        <title>Evolutionary Origins and Diversification of the Mycorrhizal Mutualists.</title>
        <authorList>
            <consortium name="DOE Joint Genome Institute"/>
            <consortium name="Mycorrhizal Genomics Consortium"/>
            <person name="Kohler A."/>
            <person name="Kuo A."/>
            <person name="Nagy L.G."/>
            <person name="Floudas D."/>
            <person name="Copeland A."/>
            <person name="Barry K.W."/>
            <person name="Cichocki N."/>
            <person name="Veneault-Fourrey C."/>
            <person name="LaButti K."/>
            <person name="Lindquist E.A."/>
            <person name="Lipzen A."/>
            <person name="Lundell T."/>
            <person name="Morin E."/>
            <person name="Murat C."/>
            <person name="Riley R."/>
            <person name="Ohm R."/>
            <person name="Sun H."/>
            <person name="Tunlid A."/>
            <person name="Henrissat B."/>
            <person name="Grigoriev I.V."/>
            <person name="Hibbett D.S."/>
            <person name="Martin F."/>
        </authorList>
    </citation>
    <scope>NUCLEOTIDE SEQUENCE [LARGE SCALE GENOMIC DNA]</scope>
    <source>
        <strain evidence="2">MUT 4182</strain>
    </source>
</reference>
<accession>A0A0C3QNW3</accession>
<dbReference type="EMBL" id="KN822978">
    <property type="protein sequence ID" value="KIO29826.1"/>
    <property type="molecule type" value="Genomic_DNA"/>
</dbReference>
<dbReference type="AlphaFoldDB" id="A0A0C3QNW3"/>
<proteinExistence type="predicted"/>